<keyword evidence="1" id="KW-0472">Membrane</keyword>
<evidence type="ECO:0000256" key="1">
    <source>
        <dbReference type="SAM" id="Phobius"/>
    </source>
</evidence>
<evidence type="ECO:0000313" key="2">
    <source>
        <dbReference type="EMBL" id="CAL1711443.1"/>
    </source>
</evidence>
<keyword evidence="1" id="KW-0812">Transmembrane</keyword>
<proteinExistence type="predicted"/>
<dbReference type="Proteomes" id="UP001497453">
    <property type="component" value="Chromosome 6"/>
</dbReference>
<protein>
    <recommendedName>
        <fullName evidence="4">N2227-domain-containing protein</fullName>
    </recommendedName>
</protein>
<organism evidence="2 3">
    <name type="scientific">Somion occarium</name>
    <dbReference type="NCBI Taxonomy" id="3059160"/>
    <lineage>
        <taxon>Eukaryota</taxon>
        <taxon>Fungi</taxon>
        <taxon>Dikarya</taxon>
        <taxon>Basidiomycota</taxon>
        <taxon>Agaricomycotina</taxon>
        <taxon>Agaricomycetes</taxon>
        <taxon>Polyporales</taxon>
        <taxon>Cerrenaceae</taxon>
        <taxon>Somion</taxon>
    </lineage>
</organism>
<feature type="transmembrane region" description="Helical" evidence="1">
    <location>
        <begin position="12"/>
        <end position="31"/>
    </location>
</feature>
<reference evidence="3" key="1">
    <citation type="submission" date="2024-04" db="EMBL/GenBank/DDBJ databases">
        <authorList>
            <person name="Shaw F."/>
            <person name="Minotto A."/>
        </authorList>
    </citation>
    <scope>NUCLEOTIDE SEQUENCE [LARGE SCALE GENOMIC DNA]</scope>
</reference>
<name>A0ABP1DWH0_9APHY</name>
<evidence type="ECO:0008006" key="4">
    <source>
        <dbReference type="Google" id="ProtNLM"/>
    </source>
</evidence>
<dbReference type="EMBL" id="OZ037949">
    <property type="protein sequence ID" value="CAL1711443.1"/>
    <property type="molecule type" value="Genomic_DNA"/>
</dbReference>
<accession>A0ABP1DWH0</accession>
<dbReference type="PANTHER" id="PTHR12303">
    <property type="entry name" value="CARNOSINE N-METHYLTRANSFERASE"/>
    <property type="match status" value="1"/>
</dbReference>
<dbReference type="SUPFAM" id="SSF53335">
    <property type="entry name" value="S-adenosyl-L-methionine-dependent methyltransferases"/>
    <property type="match status" value="1"/>
</dbReference>
<dbReference type="SMART" id="SM01296">
    <property type="entry name" value="N2227"/>
    <property type="match status" value="1"/>
</dbReference>
<dbReference type="InterPro" id="IPR012901">
    <property type="entry name" value="CARME"/>
</dbReference>
<dbReference type="Gene3D" id="3.40.50.150">
    <property type="entry name" value="Vaccinia Virus protein VP39"/>
    <property type="match status" value="1"/>
</dbReference>
<sequence length="426" mass="48834">MKSSNTELSTSKAILACLLPFFIILVFYVVLETDHAKVSFRNMLSRFPLARSTHWSRLSSSVSSLGPFSLPKAISSYDQYLSASLEEIETMRASYSRLGWVHKNIGYKLGYPEKLKRAEDVTKLNAKVTRGIVDLAHAEFASQQYHKGPYVPTDLSRVQESLKHFVRDWSDEGRRERDRICEPILSVLRDVPVERRASMKVLVPGSGLGRLAWEISELGFNTTAIEFSYFMTLGMHFLFSPQTTQTSNQHTIYPYANWFSHTRHNEDLFRGISFPDVLPRFKPNLRLIEDDFLEHRGETYDFVATLFFVDTSLNIISTLSHIHKLLNSGATWINLGPLLWTSGGRTRLELSLDEVLKLAQMVGFNINGEEAAHDEDFNGKVVSKLSQAALEKRKRRTVECEYTADRLAMMKWLYQAEFWVATKIDR</sequence>
<dbReference type="InterPro" id="IPR029063">
    <property type="entry name" value="SAM-dependent_MTases_sf"/>
</dbReference>
<evidence type="ECO:0000313" key="3">
    <source>
        <dbReference type="Proteomes" id="UP001497453"/>
    </source>
</evidence>
<keyword evidence="3" id="KW-1185">Reference proteome</keyword>
<dbReference type="PANTHER" id="PTHR12303:SF13">
    <property type="match status" value="1"/>
</dbReference>
<dbReference type="Pfam" id="PF07942">
    <property type="entry name" value="CARME"/>
    <property type="match status" value="1"/>
</dbReference>
<keyword evidence="1" id="KW-1133">Transmembrane helix</keyword>
<gene>
    <name evidence="2" type="ORF">GFSPODELE1_LOCUS8344</name>
</gene>